<evidence type="ECO:0000313" key="6">
    <source>
        <dbReference type="Proteomes" id="UP000708298"/>
    </source>
</evidence>
<gene>
    <name evidence="5" type="ORF">ASILVAE211_13530</name>
</gene>
<dbReference type="GO" id="GO:0046872">
    <property type="term" value="F:metal ion binding"/>
    <property type="evidence" value="ECO:0007669"/>
    <property type="project" value="UniProtKB-KW"/>
</dbReference>
<comment type="similarity">
    <text evidence="1">Belongs to the SCO1/2 family.</text>
</comment>
<keyword evidence="6" id="KW-1185">Reference proteome</keyword>
<evidence type="ECO:0000256" key="3">
    <source>
        <dbReference type="PIRSR" id="PIRSR603782-1"/>
    </source>
</evidence>
<reference evidence="5" key="1">
    <citation type="journal article" date="2021" name="Microorganisms">
        <title>Acidisoma silvae sp. nov. and Acidisomacellulosilytica sp. nov., Two Acidophilic Bacteria Isolated from Decaying Wood, Hydrolyzing Cellulose and Producing Poly-3-hydroxybutyrate.</title>
        <authorList>
            <person name="Mieszkin S."/>
            <person name="Pouder E."/>
            <person name="Uroz S."/>
            <person name="Simon-Colin C."/>
            <person name="Alain K."/>
        </authorList>
    </citation>
    <scope>NUCLEOTIDE SEQUENCE</scope>
    <source>
        <strain evidence="5">HW T2.11</strain>
    </source>
</reference>
<evidence type="ECO:0000256" key="4">
    <source>
        <dbReference type="PIRSR" id="PIRSR603782-2"/>
    </source>
</evidence>
<feature type="binding site" evidence="3">
    <location>
        <position position="78"/>
    </location>
    <ligand>
        <name>Cu cation</name>
        <dbReference type="ChEBI" id="CHEBI:23378"/>
    </ligand>
</feature>
<evidence type="ECO:0000313" key="5">
    <source>
        <dbReference type="EMBL" id="MCB8876208.1"/>
    </source>
</evidence>
<keyword evidence="4" id="KW-1015">Disulfide bond</keyword>
<name>A0A963YSD0_9PROT</name>
<sequence>MRRLSLALLAAILLAVGAVSLIGPAHFPRLMALWRQGAGTGLAVGGPFALVDAASGKPFTQDDLLGHWTLLYFGYTFCPDICPTDLAKAVQALAALGPAGNAVTPVFITVDPARDTPAVMARYVALFSPRLRGLTGNPGAVAAAEDDFRVFAEKQPIPNGGGAYLMNHSAFFYLMNPRGEAVAILPPQLDAAGMAKAIREAMGKGTAS</sequence>
<dbReference type="Gene3D" id="3.40.30.10">
    <property type="entry name" value="Glutaredoxin"/>
    <property type="match status" value="1"/>
</dbReference>
<dbReference type="CDD" id="cd02968">
    <property type="entry name" value="SCO"/>
    <property type="match status" value="1"/>
</dbReference>
<dbReference type="InterPro" id="IPR003782">
    <property type="entry name" value="SCO1/SenC"/>
</dbReference>
<feature type="binding site" evidence="3">
    <location>
        <position position="82"/>
    </location>
    <ligand>
        <name>Cu cation</name>
        <dbReference type="ChEBI" id="CHEBI:23378"/>
    </ligand>
</feature>
<dbReference type="Pfam" id="PF02630">
    <property type="entry name" value="SCO1-SenC"/>
    <property type="match status" value="1"/>
</dbReference>
<dbReference type="Proteomes" id="UP000708298">
    <property type="component" value="Unassembled WGS sequence"/>
</dbReference>
<comment type="caution">
    <text evidence="5">The sequence shown here is derived from an EMBL/GenBank/DDBJ whole genome shotgun (WGS) entry which is preliminary data.</text>
</comment>
<feature type="disulfide bond" description="Redox-active" evidence="4">
    <location>
        <begin position="78"/>
        <end position="82"/>
    </location>
</feature>
<keyword evidence="3" id="KW-0479">Metal-binding</keyword>
<dbReference type="InterPro" id="IPR036249">
    <property type="entry name" value="Thioredoxin-like_sf"/>
</dbReference>
<keyword evidence="2 3" id="KW-0186">Copper</keyword>
<dbReference type="SUPFAM" id="SSF52833">
    <property type="entry name" value="Thioredoxin-like"/>
    <property type="match status" value="1"/>
</dbReference>
<feature type="binding site" evidence="3">
    <location>
        <position position="168"/>
    </location>
    <ligand>
        <name>Cu cation</name>
        <dbReference type="ChEBI" id="CHEBI:23378"/>
    </ligand>
</feature>
<proteinExistence type="inferred from homology"/>
<organism evidence="5 6">
    <name type="scientific">Acidisoma silvae</name>
    <dbReference type="NCBI Taxonomy" id="2802396"/>
    <lineage>
        <taxon>Bacteria</taxon>
        <taxon>Pseudomonadati</taxon>
        <taxon>Pseudomonadota</taxon>
        <taxon>Alphaproteobacteria</taxon>
        <taxon>Acetobacterales</taxon>
        <taxon>Acidocellaceae</taxon>
        <taxon>Acidisoma</taxon>
    </lineage>
</organism>
<reference evidence="5" key="2">
    <citation type="submission" date="2021-01" db="EMBL/GenBank/DDBJ databases">
        <authorList>
            <person name="Mieszkin S."/>
            <person name="Pouder E."/>
            <person name="Alain K."/>
        </authorList>
    </citation>
    <scope>NUCLEOTIDE SEQUENCE</scope>
    <source>
        <strain evidence="5">HW T2.11</strain>
    </source>
</reference>
<accession>A0A963YSD0</accession>
<dbReference type="PANTHER" id="PTHR12151">
    <property type="entry name" value="ELECTRON TRANSPORT PROTIN SCO1/SENC FAMILY MEMBER"/>
    <property type="match status" value="1"/>
</dbReference>
<dbReference type="PANTHER" id="PTHR12151:SF25">
    <property type="entry name" value="LINALOOL DEHYDRATASE_ISOMERASE DOMAIN-CONTAINING PROTEIN"/>
    <property type="match status" value="1"/>
</dbReference>
<evidence type="ECO:0000256" key="1">
    <source>
        <dbReference type="ARBA" id="ARBA00010996"/>
    </source>
</evidence>
<evidence type="ECO:0000256" key="2">
    <source>
        <dbReference type="ARBA" id="ARBA00023008"/>
    </source>
</evidence>
<dbReference type="EMBL" id="JAESVB010000005">
    <property type="protein sequence ID" value="MCB8876208.1"/>
    <property type="molecule type" value="Genomic_DNA"/>
</dbReference>
<dbReference type="FunFam" id="3.40.30.10:FF:000013">
    <property type="entry name" value="Blast:Protein SCO1 homolog, mitochondrial"/>
    <property type="match status" value="1"/>
</dbReference>
<dbReference type="AlphaFoldDB" id="A0A963YSD0"/>
<protein>
    <submittedName>
        <fullName evidence="5">SCO family protein</fullName>
    </submittedName>
</protein>
<dbReference type="RefSeq" id="WP_227321863.1">
    <property type="nucleotide sequence ID" value="NZ_JAESVB010000005.1"/>
</dbReference>